<keyword evidence="1" id="KW-0175">Coiled coil</keyword>
<comment type="caution">
    <text evidence="2">The sequence shown here is derived from an EMBL/GenBank/DDBJ whole genome shotgun (WGS) entry which is preliminary data.</text>
</comment>
<gene>
    <name evidence="2" type="ORF">Q9L58_009071</name>
</gene>
<sequence>RSIQSQVKGGERGADFNATKCILSLRHELASTSQLVNRLEQELQTAHSEHEATTTLANRAQQNARNSKQHLQNSQLANEYAIKSVEKERDDAFDVIATLKGNIQRLTKSKVEAENIAEMIKWQTEEDRMEFIAKKRVLEHTAHIAQAQLKALMEGLVAANAHPILTPPPLSHIDSDVEVEDIFDSENGTRSPSLEGRCLADELQSNYYQECIGDNYKNHISVQVDNEWDPKFETPVDDLDLDITEKLTELAVICANVGWKTIRIYMSAEGSLNVYVTFDDNIG</sequence>
<name>A0ABR3G8C4_9PEZI</name>
<dbReference type="Proteomes" id="UP001447188">
    <property type="component" value="Unassembled WGS sequence"/>
</dbReference>
<evidence type="ECO:0000313" key="3">
    <source>
        <dbReference type="Proteomes" id="UP001447188"/>
    </source>
</evidence>
<evidence type="ECO:0000256" key="1">
    <source>
        <dbReference type="SAM" id="Coils"/>
    </source>
</evidence>
<evidence type="ECO:0000313" key="2">
    <source>
        <dbReference type="EMBL" id="KAL0632063.1"/>
    </source>
</evidence>
<protein>
    <submittedName>
        <fullName evidence="2">Uncharacterized protein</fullName>
    </submittedName>
</protein>
<feature type="coiled-coil region" evidence="1">
    <location>
        <begin position="22"/>
        <end position="56"/>
    </location>
</feature>
<reference evidence="2 3" key="1">
    <citation type="submission" date="2024-02" db="EMBL/GenBank/DDBJ databases">
        <title>Discinaceae phylogenomics.</title>
        <authorList>
            <person name="Dirks A.C."/>
            <person name="James T.Y."/>
        </authorList>
    </citation>
    <scope>NUCLEOTIDE SEQUENCE [LARGE SCALE GENOMIC DNA]</scope>
    <source>
        <strain evidence="2 3">ACD0624</strain>
    </source>
</reference>
<keyword evidence="3" id="KW-1185">Reference proteome</keyword>
<proteinExistence type="predicted"/>
<feature type="non-terminal residue" evidence="2">
    <location>
        <position position="1"/>
    </location>
</feature>
<dbReference type="EMBL" id="JBBBZM010000190">
    <property type="protein sequence ID" value="KAL0632063.1"/>
    <property type="molecule type" value="Genomic_DNA"/>
</dbReference>
<organism evidence="2 3">
    <name type="scientific">Discina gigas</name>
    <dbReference type="NCBI Taxonomy" id="1032678"/>
    <lineage>
        <taxon>Eukaryota</taxon>
        <taxon>Fungi</taxon>
        <taxon>Dikarya</taxon>
        <taxon>Ascomycota</taxon>
        <taxon>Pezizomycotina</taxon>
        <taxon>Pezizomycetes</taxon>
        <taxon>Pezizales</taxon>
        <taxon>Discinaceae</taxon>
        <taxon>Discina</taxon>
    </lineage>
</organism>
<accession>A0ABR3G8C4</accession>